<accession>X1PTN5</accession>
<protein>
    <submittedName>
        <fullName evidence="1">Uncharacterized protein</fullName>
    </submittedName>
</protein>
<gene>
    <name evidence="1" type="ORF">S06H3_41595</name>
</gene>
<reference evidence="1" key="1">
    <citation type="journal article" date="2014" name="Front. Microbiol.">
        <title>High frequency of phylogenetically diverse reductive dehalogenase-homologous genes in deep subseafloor sedimentary metagenomes.</title>
        <authorList>
            <person name="Kawai M."/>
            <person name="Futagami T."/>
            <person name="Toyoda A."/>
            <person name="Takaki Y."/>
            <person name="Nishi S."/>
            <person name="Hori S."/>
            <person name="Arai W."/>
            <person name="Tsubouchi T."/>
            <person name="Morono Y."/>
            <person name="Uchiyama I."/>
            <person name="Ito T."/>
            <person name="Fujiyama A."/>
            <person name="Inagaki F."/>
            <person name="Takami H."/>
        </authorList>
    </citation>
    <scope>NUCLEOTIDE SEQUENCE</scope>
    <source>
        <strain evidence="1">Expedition CK06-06</strain>
    </source>
</reference>
<feature type="non-terminal residue" evidence="1">
    <location>
        <position position="37"/>
    </location>
</feature>
<proteinExistence type="predicted"/>
<comment type="caution">
    <text evidence="1">The sequence shown here is derived from an EMBL/GenBank/DDBJ whole genome shotgun (WGS) entry which is preliminary data.</text>
</comment>
<name>X1PTN5_9ZZZZ</name>
<dbReference type="EMBL" id="BARV01025653">
    <property type="protein sequence ID" value="GAI45896.1"/>
    <property type="molecule type" value="Genomic_DNA"/>
</dbReference>
<evidence type="ECO:0000313" key="1">
    <source>
        <dbReference type="EMBL" id="GAI45896.1"/>
    </source>
</evidence>
<dbReference type="AlphaFoldDB" id="X1PTN5"/>
<organism evidence="1">
    <name type="scientific">marine sediment metagenome</name>
    <dbReference type="NCBI Taxonomy" id="412755"/>
    <lineage>
        <taxon>unclassified sequences</taxon>
        <taxon>metagenomes</taxon>
        <taxon>ecological metagenomes</taxon>
    </lineage>
</organism>
<sequence length="37" mass="4183">MAGRPKARIDLMVVKNGAVPKRTRPTVRIQRNLVAIR</sequence>